<dbReference type="InParanoid" id="A0A2J6TVZ6"/>
<dbReference type="GO" id="GO:0016740">
    <property type="term" value="F:transferase activity"/>
    <property type="evidence" value="ECO:0007669"/>
    <property type="project" value="UniProtKB-KW"/>
</dbReference>
<comment type="similarity">
    <text evidence="1">Belongs to the glycosyltransferase 25 family.</text>
</comment>
<evidence type="ECO:0000313" key="5">
    <source>
        <dbReference type="EMBL" id="PMD67161.1"/>
    </source>
</evidence>
<keyword evidence="4" id="KW-0472">Membrane</keyword>
<dbReference type="Proteomes" id="UP000235371">
    <property type="component" value="Unassembled WGS sequence"/>
</dbReference>
<name>A0A2J6TVZ6_9HELO</name>
<sequence>MIQPRSFPFGLGFFTSLLLLLFFYVSKLYFFRQYPYHIIGPHARQPLANNIENSTLGFEKVFVVGLPERSDKRDALALTSSLTGFKIDWIDGVRGETIPDKALPFGVDRLKLWETNLGSWRGHMNAVRTIVAEGISTALILEDDMDWDVRLKSQLKLIAVGALDLQYPSTKTSPLPESSPYGNDWDILWLGHCGEVFPELLEENAIEPPTDPDLVSVFRKYTIYPDSTVPPPEHTRGFQNFSAHPYTRWVHTSGGPICSFAYALSQQGARKVLFDLSVDHLAGPFDNALAGLCRWGRGKERLGMRCLSVTPPLFVHHRAKGAVNGDSDIQSIGAGELREVGTTENIVWSARRNIRNSLVGGIMESQFS</sequence>
<evidence type="ECO:0000313" key="6">
    <source>
        <dbReference type="Proteomes" id="UP000235371"/>
    </source>
</evidence>
<gene>
    <name evidence="5" type="ORF">K444DRAFT_639196</name>
</gene>
<dbReference type="InterPro" id="IPR050757">
    <property type="entry name" value="Collagen_mod_GT25"/>
</dbReference>
<dbReference type="AlphaFoldDB" id="A0A2J6TVZ6"/>
<keyword evidence="6" id="KW-1185">Reference proteome</keyword>
<evidence type="ECO:0000256" key="4">
    <source>
        <dbReference type="SAM" id="Phobius"/>
    </source>
</evidence>
<reference evidence="5 6" key="1">
    <citation type="submission" date="2016-04" db="EMBL/GenBank/DDBJ databases">
        <title>A degradative enzymes factory behind the ericoid mycorrhizal symbiosis.</title>
        <authorList>
            <consortium name="DOE Joint Genome Institute"/>
            <person name="Martino E."/>
            <person name="Morin E."/>
            <person name="Grelet G."/>
            <person name="Kuo A."/>
            <person name="Kohler A."/>
            <person name="Daghino S."/>
            <person name="Barry K."/>
            <person name="Choi C."/>
            <person name="Cichocki N."/>
            <person name="Clum A."/>
            <person name="Copeland A."/>
            <person name="Hainaut M."/>
            <person name="Haridas S."/>
            <person name="Labutti K."/>
            <person name="Lindquist E."/>
            <person name="Lipzen A."/>
            <person name="Khouja H.-R."/>
            <person name="Murat C."/>
            <person name="Ohm R."/>
            <person name="Olson A."/>
            <person name="Spatafora J."/>
            <person name="Veneault-Fourrey C."/>
            <person name="Henrissat B."/>
            <person name="Grigoriev I."/>
            <person name="Martin F."/>
            <person name="Perotto S."/>
        </authorList>
    </citation>
    <scope>NUCLEOTIDE SEQUENCE [LARGE SCALE GENOMIC DNA]</scope>
    <source>
        <strain evidence="5 6">E</strain>
    </source>
</reference>
<organism evidence="5 6">
    <name type="scientific">Hyaloscypha bicolor E</name>
    <dbReference type="NCBI Taxonomy" id="1095630"/>
    <lineage>
        <taxon>Eukaryota</taxon>
        <taxon>Fungi</taxon>
        <taxon>Dikarya</taxon>
        <taxon>Ascomycota</taxon>
        <taxon>Pezizomycotina</taxon>
        <taxon>Leotiomycetes</taxon>
        <taxon>Helotiales</taxon>
        <taxon>Hyaloscyphaceae</taxon>
        <taxon>Hyaloscypha</taxon>
        <taxon>Hyaloscypha bicolor</taxon>
    </lineage>
</organism>
<keyword evidence="3 5" id="KW-0808">Transferase</keyword>
<dbReference type="GeneID" id="36592426"/>
<dbReference type="PANTHER" id="PTHR10730:SF53">
    <property type="entry name" value="GLYCOSYLTRANSFERASE 25 FAMILY MEMBER"/>
    <property type="match status" value="1"/>
</dbReference>
<keyword evidence="2" id="KW-0328">Glycosyltransferase</keyword>
<evidence type="ECO:0000256" key="3">
    <source>
        <dbReference type="ARBA" id="ARBA00022679"/>
    </source>
</evidence>
<evidence type="ECO:0000256" key="1">
    <source>
        <dbReference type="ARBA" id="ARBA00006721"/>
    </source>
</evidence>
<protein>
    <submittedName>
        <fullName evidence="5">Glycosyltransferase family 25 protein</fullName>
    </submittedName>
</protein>
<feature type="transmembrane region" description="Helical" evidence="4">
    <location>
        <begin position="6"/>
        <end position="25"/>
    </location>
</feature>
<accession>A0A2J6TVZ6</accession>
<dbReference type="OrthoDB" id="47375at2759"/>
<proteinExistence type="inferred from homology"/>
<evidence type="ECO:0000256" key="2">
    <source>
        <dbReference type="ARBA" id="ARBA00022676"/>
    </source>
</evidence>
<keyword evidence="4" id="KW-1133">Transmembrane helix</keyword>
<keyword evidence="4" id="KW-0812">Transmembrane</keyword>
<dbReference type="CDD" id="cd06532">
    <property type="entry name" value="Glyco_transf_25"/>
    <property type="match status" value="1"/>
</dbReference>
<dbReference type="EMBL" id="KZ613740">
    <property type="protein sequence ID" value="PMD67161.1"/>
    <property type="molecule type" value="Genomic_DNA"/>
</dbReference>
<dbReference type="InterPro" id="IPR002654">
    <property type="entry name" value="Glyco_trans_25"/>
</dbReference>
<dbReference type="RefSeq" id="XP_024744065.1">
    <property type="nucleotide sequence ID" value="XM_024884349.1"/>
</dbReference>
<dbReference type="PANTHER" id="PTHR10730">
    <property type="entry name" value="PROCOLLAGEN-LYSINE,2-OXOGLUTARATE 5-DIOXYGENASE/GLYCOSYLTRANSFERASE 25 FAMILY MEMBER"/>
    <property type="match status" value="1"/>
</dbReference>